<dbReference type="Proteomes" id="UP000265955">
    <property type="component" value="Unassembled WGS sequence"/>
</dbReference>
<dbReference type="PROSITE" id="PS51257">
    <property type="entry name" value="PROKAR_LIPOPROTEIN"/>
    <property type="match status" value="1"/>
</dbReference>
<dbReference type="EMBL" id="QYUO01000002">
    <property type="protein sequence ID" value="RJF96147.1"/>
    <property type="molecule type" value="Genomic_DNA"/>
</dbReference>
<dbReference type="InterPro" id="IPR025902">
    <property type="entry name" value="LssY-like-C_dom"/>
</dbReference>
<organism evidence="2 3">
    <name type="scientific">Noviherbaspirillum saxi</name>
    <dbReference type="NCBI Taxonomy" id="2320863"/>
    <lineage>
        <taxon>Bacteria</taxon>
        <taxon>Pseudomonadati</taxon>
        <taxon>Pseudomonadota</taxon>
        <taxon>Betaproteobacteria</taxon>
        <taxon>Burkholderiales</taxon>
        <taxon>Oxalobacteraceae</taxon>
        <taxon>Noviherbaspirillum</taxon>
    </lineage>
</organism>
<sequence length="430" mass="47469">MGRQINAANRCGAAMKPSMYIVLLISMTLAGCAVERPFEADPAPPETRAVIRQDGPVSVAAAALGAQESRDALGVSLHDVGIQPIWLRIRNDDTASYWLFPIAIDHDYFIPSEVLRRVAGRHPPQELVTRVENNALPVLIPPKSVTSGMIFVRVEEGLKAVTVQLMTPGHRRDFPFVLEVPGLHRPPVPSQRRIYPGQTLPDLDDAGLIDYVATLPCCTIGPEGQEADPINFVLVGSLELVRLALASRGWTLAEVMSSSASLKMVFAFLSGSRLPYGAVSDLRFLGRTQDVAYQKIRELVAERNHLRLWLAPVTWHGQAVWAGQISRDVGVKLSGRLWPPTTHEIDPSVDEARFYLLQDLMTSQLAQRLSYTKGVGAAAKTAPRRNAENDPYYTDGLRAIVMLKEKRADTSTIELFGEHYPVSARQLRNE</sequence>
<comment type="caution">
    <text evidence="2">The sequence shown here is derived from an EMBL/GenBank/DDBJ whole genome shotgun (WGS) entry which is preliminary data.</text>
</comment>
<proteinExistence type="predicted"/>
<name>A0A3A3FLG8_9BURK</name>
<dbReference type="Pfam" id="PF14067">
    <property type="entry name" value="LssY_C"/>
    <property type="match status" value="1"/>
</dbReference>
<evidence type="ECO:0000313" key="2">
    <source>
        <dbReference type="EMBL" id="RJF96147.1"/>
    </source>
</evidence>
<evidence type="ECO:0000259" key="1">
    <source>
        <dbReference type="Pfam" id="PF14067"/>
    </source>
</evidence>
<feature type="domain" description="LssY-like C-terminal" evidence="1">
    <location>
        <begin position="215"/>
        <end position="396"/>
    </location>
</feature>
<reference evidence="3" key="1">
    <citation type="submission" date="2018-09" db="EMBL/GenBank/DDBJ databases">
        <authorList>
            <person name="Zhu H."/>
        </authorList>
    </citation>
    <scope>NUCLEOTIDE SEQUENCE [LARGE SCALE GENOMIC DNA]</scope>
    <source>
        <strain evidence="3">K1R23-30</strain>
    </source>
</reference>
<gene>
    <name evidence="2" type="ORF">D3871_22710</name>
</gene>
<dbReference type="AlphaFoldDB" id="A0A3A3FLG8"/>
<accession>A0A3A3FLG8</accession>
<keyword evidence="3" id="KW-1185">Reference proteome</keyword>
<evidence type="ECO:0000313" key="3">
    <source>
        <dbReference type="Proteomes" id="UP000265955"/>
    </source>
</evidence>
<protein>
    <recommendedName>
        <fullName evidence="1">LssY-like C-terminal domain-containing protein</fullName>
    </recommendedName>
</protein>